<dbReference type="EC" id="1.14.18.1" evidence="4"/>
<dbReference type="FunFam" id="1.10.1280.10:FF:000003">
    <property type="entry name" value="Tyrosinase"/>
    <property type="match status" value="1"/>
</dbReference>
<keyword evidence="8 17" id="KW-1133">Transmembrane helix</keyword>
<reference evidence="21" key="1">
    <citation type="journal article" date="2004" name="Nature">
        <title>Genome duplication in the teleost fish Tetraodon nigroviridis reveals the early vertebrate proto-karyotype.</title>
        <authorList>
            <person name="Jaillon O."/>
            <person name="Aury J.-M."/>
            <person name="Brunet F."/>
            <person name="Petit J.-L."/>
            <person name="Stange-Thomann N."/>
            <person name="Mauceli E."/>
            <person name="Bouneau L."/>
            <person name="Fischer C."/>
            <person name="Ozouf-Costaz C."/>
            <person name="Bernot A."/>
            <person name="Nicaud S."/>
            <person name="Jaffe D."/>
            <person name="Fisher S."/>
            <person name="Lutfalla G."/>
            <person name="Dossat C."/>
            <person name="Segurens B."/>
            <person name="Dasilva C."/>
            <person name="Salanoubat M."/>
            <person name="Levy M."/>
            <person name="Boudet N."/>
            <person name="Castellano S."/>
            <person name="Anthouard V."/>
            <person name="Jubin C."/>
            <person name="Castelli V."/>
            <person name="Katinka M."/>
            <person name="Vacherie B."/>
            <person name="Biemont C."/>
            <person name="Skalli Z."/>
            <person name="Cattolico L."/>
            <person name="Poulain J."/>
            <person name="De Berardinis V."/>
            <person name="Cruaud C."/>
            <person name="Duprat S."/>
            <person name="Brottier P."/>
            <person name="Coutanceau J.-P."/>
            <person name="Gouzy J."/>
            <person name="Parra G."/>
            <person name="Lardier G."/>
            <person name="Chapple C."/>
            <person name="McKernan K.J."/>
            <person name="McEwan P."/>
            <person name="Bosak S."/>
            <person name="Kellis M."/>
            <person name="Volff J.-N."/>
            <person name="Guigo R."/>
            <person name="Zody M.C."/>
            <person name="Mesirov J."/>
            <person name="Lindblad-Toh K."/>
            <person name="Birren B."/>
            <person name="Nusbaum C."/>
            <person name="Kahn D."/>
            <person name="Robinson-Rechavi M."/>
            <person name="Laudet V."/>
            <person name="Schachter V."/>
            <person name="Quetier F."/>
            <person name="Saurin W."/>
            <person name="Scarpelli C."/>
            <person name="Wincker P."/>
            <person name="Lander E.S."/>
            <person name="Weissenbach J."/>
            <person name="Roest Crollius H."/>
        </authorList>
    </citation>
    <scope>NUCLEOTIDE SEQUENCE [LARGE SCALE GENOMIC DNA]</scope>
</reference>
<evidence type="ECO:0000259" key="19">
    <source>
        <dbReference type="PROSITE" id="PS00497"/>
    </source>
</evidence>
<dbReference type="EMBL" id="CAAE01014601">
    <property type="protein sequence ID" value="CAG00461.1"/>
    <property type="molecule type" value="Genomic_DNA"/>
</dbReference>
<evidence type="ECO:0000256" key="8">
    <source>
        <dbReference type="ARBA" id="ARBA00022989"/>
    </source>
</evidence>
<evidence type="ECO:0000256" key="2">
    <source>
        <dbReference type="ARBA" id="ARBA00004573"/>
    </source>
</evidence>
<evidence type="ECO:0000256" key="17">
    <source>
        <dbReference type="SAM" id="Phobius"/>
    </source>
</evidence>
<keyword evidence="6" id="KW-0479">Metal-binding</keyword>
<gene>
    <name evidence="21" type="ORF">GSTENG00018906001</name>
</gene>
<dbReference type="AlphaFoldDB" id="Q4SFX1"/>
<organism evidence="21">
    <name type="scientific">Tetraodon nigroviridis</name>
    <name type="common">Spotted green pufferfish</name>
    <name type="synonym">Chelonodon nigroviridis</name>
    <dbReference type="NCBI Taxonomy" id="99883"/>
    <lineage>
        <taxon>Eukaryota</taxon>
        <taxon>Metazoa</taxon>
        <taxon>Chordata</taxon>
        <taxon>Craniata</taxon>
        <taxon>Vertebrata</taxon>
        <taxon>Euteleostomi</taxon>
        <taxon>Actinopterygii</taxon>
        <taxon>Neopterygii</taxon>
        <taxon>Teleostei</taxon>
        <taxon>Neoteleostei</taxon>
        <taxon>Acanthomorphata</taxon>
        <taxon>Eupercaria</taxon>
        <taxon>Tetraodontiformes</taxon>
        <taxon>Tetradontoidea</taxon>
        <taxon>Tetraodontidae</taxon>
        <taxon>Tetraodon</taxon>
    </lineage>
</organism>
<comment type="cofactor">
    <cofactor evidence="1">
        <name>Cu(2+)</name>
        <dbReference type="ChEBI" id="CHEBI:29036"/>
    </cofactor>
</comment>
<keyword evidence="14" id="KW-0325">Glycoprotein</keyword>
<dbReference type="KEGG" id="tng:GSTEN00018906G001"/>
<feature type="domain" description="Tyrosinase copper-binding" evidence="20">
    <location>
        <begin position="390"/>
        <end position="401"/>
    </location>
</feature>
<evidence type="ECO:0000256" key="5">
    <source>
        <dbReference type="ARBA" id="ARBA00022692"/>
    </source>
</evidence>
<evidence type="ECO:0000256" key="14">
    <source>
        <dbReference type="ARBA" id="ARBA00023180"/>
    </source>
</evidence>
<protein>
    <recommendedName>
        <fullName evidence="15">Tyrosinase</fullName>
        <ecNumber evidence="4">1.14.18.1</ecNumber>
    </recommendedName>
    <alternativeName>
        <fullName evidence="16">Monophenol monooxygenase</fullName>
    </alternativeName>
</protein>
<feature type="domain" description="Tyrosinase copper-binding" evidence="19">
    <location>
        <begin position="203"/>
        <end position="220"/>
    </location>
</feature>
<dbReference type="PROSITE" id="PS00498">
    <property type="entry name" value="TYROSINASE_2"/>
    <property type="match status" value="1"/>
</dbReference>
<keyword evidence="10" id="KW-0186">Copper</keyword>
<evidence type="ECO:0000256" key="9">
    <source>
        <dbReference type="ARBA" id="ARBA00023002"/>
    </source>
</evidence>
<feature type="transmembrane region" description="Helical" evidence="17">
    <location>
        <begin position="505"/>
        <end position="528"/>
    </location>
</feature>
<feature type="non-terminal residue" evidence="21">
    <location>
        <position position="541"/>
    </location>
</feature>
<dbReference type="PANTHER" id="PTHR11474">
    <property type="entry name" value="TYROSINASE FAMILY MEMBER"/>
    <property type="match status" value="1"/>
</dbReference>
<evidence type="ECO:0000256" key="1">
    <source>
        <dbReference type="ARBA" id="ARBA00001973"/>
    </source>
</evidence>
<reference evidence="21" key="2">
    <citation type="submission" date="2004-02" db="EMBL/GenBank/DDBJ databases">
        <authorList>
            <consortium name="Genoscope"/>
            <consortium name="Whitehead Institute Centre for Genome Research"/>
        </authorList>
    </citation>
    <scope>NUCLEOTIDE SEQUENCE</scope>
</reference>
<keyword evidence="9" id="KW-0560">Oxidoreductase</keyword>
<dbReference type="GO" id="GO:0046872">
    <property type="term" value="F:metal ion binding"/>
    <property type="evidence" value="ECO:0007669"/>
    <property type="project" value="UniProtKB-KW"/>
</dbReference>
<dbReference type="InterPro" id="IPR008922">
    <property type="entry name" value="Di-copper_centre_dom_sf"/>
</dbReference>
<dbReference type="PROSITE" id="PS00497">
    <property type="entry name" value="TYROSINASE_1"/>
    <property type="match status" value="1"/>
</dbReference>
<evidence type="ECO:0000256" key="12">
    <source>
        <dbReference type="ARBA" id="ARBA00023101"/>
    </source>
</evidence>
<dbReference type="PRINTS" id="PR00092">
    <property type="entry name" value="TYROSINASE"/>
</dbReference>
<accession>Q4SFX1</accession>
<keyword evidence="5 17" id="KW-0812">Transmembrane</keyword>
<evidence type="ECO:0000256" key="7">
    <source>
        <dbReference type="ARBA" id="ARBA00022729"/>
    </source>
</evidence>
<evidence type="ECO:0000256" key="15">
    <source>
        <dbReference type="ARBA" id="ARBA00039304"/>
    </source>
</evidence>
<keyword evidence="12" id="KW-0470">Melanin biosynthesis</keyword>
<dbReference type="OrthoDB" id="6132182at2759"/>
<dbReference type="GO" id="GO:0042438">
    <property type="term" value="P:melanin biosynthetic process"/>
    <property type="evidence" value="ECO:0007669"/>
    <property type="project" value="UniProtKB-KW"/>
</dbReference>
<dbReference type="GO" id="GO:0033162">
    <property type="term" value="C:melanosome membrane"/>
    <property type="evidence" value="ECO:0007669"/>
    <property type="project" value="UniProtKB-SubCell"/>
</dbReference>
<dbReference type="PANTHER" id="PTHR11474:SF124">
    <property type="entry name" value="TYROSINASE"/>
    <property type="match status" value="1"/>
</dbReference>
<comment type="subcellular location">
    <subcellularLocation>
        <location evidence="2">Melanosome membrane</location>
        <topology evidence="2">Single-pass type I membrane protein</topology>
    </subcellularLocation>
</comment>
<evidence type="ECO:0000256" key="11">
    <source>
        <dbReference type="ARBA" id="ARBA00023033"/>
    </source>
</evidence>
<comment type="similarity">
    <text evidence="3">Belongs to the tyrosinase family.</text>
</comment>
<evidence type="ECO:0000259" key="20">
    <source>
        <dbReference type="PROSITE" id="PS00498"/>
    </source>
</evidence>
<dbReference type="GO" id="GO:0043473">
    <property type="term" value="P:pigmentation"/>
    <property type="evidence" value="ECO:0007669"/>
    <property type="project" value="TreeGrafter"/>
</dbReference>
<dbReference type="GO" id="GO:0042802">
    <property type="term" value="F:identical protein binding"/>
    <property type="evidence" value="ECO:0007669"/>
    <property type="project" value="UniProtKB-ARBA"/>
</dbReference>
<proteinExistence type="inferred from homology"/>
<dbReference type="GO" id="GO:0004503">
    <property type="term" value="F:tyrosinase activity"/>
    <property type="evidence" value="ECO:0007669"/>
    <property type="project" value="UniProtKB-EC"/>
</dbReference>
<keyword evidence="7 18" id="KW-0732">Signal</keyword>
<evidence type="ECO:0000313" key="21">
    <source>
        <dbReference type="EMBL" id="CAG00461.1"/>
    </source>
</evidence>
<dbReference type="InterPro" id="IPR050316">
    <property type="entry name" value="Tyrosinase/Hemocyanin"/>
</dbReference>
<dbReference type="InterPro" id="IPR002227">
    <property type="entry name" value="Tyrosinase_Cu-bd"/>
</dbReference>
<evidence type="ECO:0000256" key="3">
    <source>
        <dbReference type="ARBA" id="ARBA00009928"/>
    </source>
</evidence>
<keyword evidence="13 17" id="KW-0472">Membrane</keyword>
<dbReference type="Pfam" id="PF00264">
    <property type="entry name" value="Tyrosinase"/>
    <property type="match status" value="1"/>
</dbReference>
<feature type="signal peptide" evidence="18">
    <location>
        <begin position="1"/>
        <end position="18"/>
    </location>
</feature>
<evidence type="ECO:0000256" key="6">
    <source>
        <dbReference type="ARBA" id="ARBA00022723"/>
    </source>
</evidence>
<keyword evidence="11" id="KW-0503">Monooxygenase</keyword>
<evidence type="ECO:0000256" key="18">
    <source>
        <dbReference type="SAM" id="SignalP"/>
    </source>
</evidence>
<name>Q4SFX1_TETNG</name>
<evidence type="ECO:0000256" key="4">
    <source>
        <dbReference type="ARBA" id="ARBA00011906"/>
    </source>
</evidence>
<evidence type="ECO:0000256" key="13">
    <source>
        <dbReference type="ARBA" id="ARBA00023136"/>
    </source>
</evidence>
<sequence length="541" mass="60681">MWLVIFTGILLNVTPSHQQFPRLCATAAALRTKECCPPWDGDGSPCGASSGRGFCQDVEVTDQPDGPQYPFSGLDDREKWPLAFYNRTCQCAGNFMGFNCADCKFGYFGANCNERRESLRRNVLHLSRTERRRLVSYLNLAKQTVSSDYVVATGTLEEMENGSKPMFAEVSVYDVFVWMHYYVSRNALLGGPANVWTNVDFGHWAPAFLPWHRAYLLHWEREIRKLTGDVSFTIPYWDWRDAQGCDVCTDELMGHRSPQDPSFLSPGSVFSSWKTLCSRPDDYNNRGVLCDARQEGPLRRNPGNHNRSLVGSLPTSADVEFTLSLSEYDSGAMDRSADMSFRNTLEGSIQPAGFGDPQTGLGNSSRMGMHAAVHVFMNGSMSSVQSSANDPIFLLHHAFVDSIYEQWLRRHRPSPSQYPDSDAPIGHNGGYHMVPFLPLHKNRDHFVSSRDLGYEYSNLLDASESGSFSYVLFLATWGQFTSFASFADQRLVESLRPYLEELQDLWPWLLLTGVCGGIVSVATAAALLMAKRRLPRLPAET</sequence>
<dbReference type="Gene3D" id="1.10.1280.10">
    <property type="entry name" value="Di-copper center containing domain from catechol oxidase"/>
    <property type="match status" value="1"/>
</dbReference>
<dbReference type="SUPFAM" id="SSF48056">
    <property type="entry name" value="Di-copper centre-containing domain"/>
    <property type="match status" value="1"/>
</dbReference>
<evidence type="ECO:0000256" key="16">
    <source>
        <dbReference type="ARBA" id="ARBA00042251"/>
    </source>
</evidence>
<evidence type="ECO:0000256" key="10">
    <source>
        <dbReference type="ARBA" id="ARBA00023008"/>
    </source>
</evidence>
<feature type="chain" id="PRO_5004243937" description="Tyrosinase" evidence="18">
    <location>
        <begin position="19"/>
        <end position="541"/>
    </location>
</feature>